<keyword evidence="3" id="KW-1185">Reference proteome</keyword>
<evidence type="ECO:0000256" key="1">
    <source>
        <dbReference type="SAM" id="Phobius"/>
    </source>
</evidence>
<gene>
    <name evidence="2" type="ORF">NA56DRAFT_641475</name>
</gene>
<keyword evidence="1" id="KW-0472">Membrane</keyword>
<dbReference type="OrthoDB" id="7464126at2759"/>
<evidence type="ECO:0000313" key="3">
    <source>
        <dbReference type="Proteomes" id="UP000235672"/>
    </source>
</evidence>
<name>A0A2J6QKM2_9HELO</name>
<organism evidence="2 3">
    <name type="scientific">Hyaloscypha hepaticicola</name>
    <dbReference type="NCBI Taxonomy" id="2082293"/>
    <lineage>
        <taxon>Eukaryota</taxon>
        <taxon>Fungi</taxon>
        <taxon>Dikarya</taxon>
        <taxon>Ascomycota</taxon>
        <taxon>Pezizomycotina</taxon>
        <taxon>Leotiomycetes</taxon>
        <taxon>Helotiales</taxon>
        <taxon>Hyaloscyphaceae</taxon>
        <taxon>Hyaloscypha</taxon>
    </lineage>
</organism>
<feature type="transmembrane region" description="Helical" evidence="1">
    <location>
        <begin position="154"/>
        <end position="176"/>
    </location>
</feature>
<dbReference type="EMBL" id="KZ613467">
    <property type="protein sequence ID" value="PMD26822.1"/>
    <property type="molecule type" value="Genomic_DNA"/>
</dbReference>
<dbReference type="AlphaFoldDB" id="A0A2J6QKM2"/>
<accession>A0A2J6QKM2</accession>
<proteinExistence type="predicted"/>
<dbReference type="Proteomes" id="UP000235672">
    <property type="component" value="Unassembled WGS sequence"/>
</dbReference>
<sequence>MLEERDFHGDDVFDPEDLEEDVKKILRSITDSFAAILATFEFVPSKGLSISSSSRRPLMAEKQQVITSSVEQLNWLLLKVQSRRAIKDIWNLPIGCSGIGHETAALPSPYVLLKPPRPCLMIMLFFATFVALSCFLGIYFTLNKSYGYSMGDAFTLAGWVVSVGAFVSTAILAYHYPRCKCWEHSKHPQRDHRGSYEMANLAELPG</sequence>
<keyword evidence="1" id="KW-0812">Transmembrane</keyword>
<protein>
    <submittedName>
        <fullName evidence="2">Uncharacterized protein</fullName>
    </submittedName>
</protein>
<evidence type="ECO:0000313" key="2">
    <source>
        <dbReference type="EMBL" id="PMD26822.1"/>
    </source>
</evidence>
<keyword evidence="1" id="KW-1133">Transmembrane helix</keyword>
<reference evidence="2 3" key="1">
    <citation type="submission" date="2016-05" db="EMBL/GenBank/DDBJ databases">
        <title>A degradative enzymes factory behind the ericoid mycorrhizal symbiosis.</title>
        <authorList>
            <consortium name="DOE Joint Genome Institute"/>
            <person name="Martino E."/>
            <person name="Morin E."/>
            <person name="Grelet G."/>
            <person name="Kuo A."/>
            <person name="Kohler A."/>
            <person name="Daghino S."/>
            <person name="Barry K."/>
            <person name="Choi C."/>
            <person name="Cichocki N."/>
            <person name="Clum A."/>
            <person name="Copeland A."/>
            <person name="Hainaut M."/>
            <person name="Haridas S."/>
            <person name="Labutti K."/>
            <person name="Lindquist E."/>
            <person name="Lipzen A."/>
            <person name="Khouja H.-R."/>
            <person name="Murat C."/>
            <person name="Ohm R."/>
            <person name="Olson A."/>
            <person name="Spatafora J."/>
            <person name="Veneault-Fourrey C."/>
            <person name="Henrissat B."/>
            <person name="Grigoriev I."/>
            <person name="Martin F."/>
            <person name="Perotto S."/>
        </authorList>
    </citation>
    <scope>NUCLEOTIDE SEQUENCE [LARGE SCALE GENOMIC DNA]</scope>
    <source>
        <strain evidence="2 3">UAMH 7357</strain>
    </source>
</reference>
<feature type="transmembrane region" description="Helical" evidence="1">
    <location>
        <begin position="120"/>
        <end position="142"/>
    </location>
</feature>